<feature type="transmembrane region" description="Helical" evidence="9">
    <location>
        <begin position="221"/>
        <end position="243"/>
    </location>
</feature>
<keyword evidence="14" id="KW-1185">Reference proteome</keyword>
<dbReference type="Gene3D" id="1.10.3720.10">
    <property type="entry name" value="MetI-like"/>
    <property type="match status" value="1"/>
</dbReference>
<proteinExistence type="inferred from homology"/>
<dbReference type="Proteomes" id="UP000527860">
    <property type="component" value="Unassembled WGS sequence"/>
</dbReference>
<comment type="similarity">
    <text evidence="9">Belongs to the binding-protein-dependent transport system permease family.</text>
</comment>
<evidence type="ECO:0000256" key="6">
    <source>
        <dbReference type="ARBA" id="ARBA00022989"/>
    </source>
</evidence>
<organism evidence="11 13">
    <name type="scientific">Salinicoccus roseus</name>
    <dbReference type="NCBI Taxonomy" id="45670"/>
    <lineage>
        <taxon>Bacteria</taxon>
        <taxon>Bacillati</taxon>
        <taxon>Bacillota</taxon>
        <taxon>Bacilli</taxon>
        <taxon>Bacillales</taxon>
        <taxon>Staphylococcaceae</taxon>
        <taxon>Salinicoccus</taxon>
    </lineage>
</organism>
<evidence type="ECO:0000256" key="2">
    <source>
        <dbReference type="ARBA" id="ARBA00022448"/>
    </source>
</evidence>
<evidence type="ECO:0000256" key="7">
    <source>
        <dbReference type="ARBA" id="ARBA00023112"/>
    </source>
</evidence>
<feature type="transmembrane region" description="Helical" evidence="9">
    <location>
        <begin position="263"/>
        <end position="289"/>
    </location>
</feature>
<feature type="transmembrane region" description="Helical" evidence="9">
    <location>
        <begin position="100"/>
        <end position="127"/>
    </location>
</feature>
<evidence type="ECO:0000256" key="4">
    <source>
        <dbReference type="ARBA" id="ARBA00022596"/>
    </source>
</evidence>
<dbReference type="Pfam" id="PF00528">
    <property type="entry name" value="BPD_transp_1"/>
    <property type="match status" value="1"/>
</dbReference>
<dbReference type="OrthoDB" id="9797472at2"/>
<feature type="domain" description="ABC transmembrane type-1" evidence="10">
    <location>
        <begin position="100"/>
        <end position="289"/>
    </location>
</feature>
<keyword evidence="4" id="KW-0533">Nickel</keyword>
<feature type="transmembrane region" description="Helical" evidence="9">
    <location>
        <begin position="139"/>
        <end position="158"/>
    </location>
</feature>
<keyword evidence="7" id="KW-0406">Ion transport</keyword>
<evidence type="ECO:0000256" key="8">
    <source>
        <dbReference type="ARBA" id="ARBA00023136"/>
    </source>
</evidence>
<keyword evidence="5 9" id="KW-0812">Transmembrane</keyword>
<dbReference type="EMBL" id="JXII01000002">
    <property type="protein sequence ID" value="KIH71708.1"/>
    <property type="molecule type" value="Genomic_DNA"/>
</dbReference>
<dbReference type="InterPro" id="IPR025966">
    <property type="entry name" value="OppC_N"/>
</dbReference>
<dbReference type="PROSITE" id="PS50928">
    <property type="entry name" value="ABC_TM1"/>
    <property type="match status" value="1"/>
</dbReference>
<reference evidence="14" key="2">
    <citation type="submission" date="2020-04" db="EMBL/GenBank/DDBJ databases">
        <title>Genome analysis and biological profiling of marine Cellulosimicrobium funkei MOSEL-ME6.</title>
        <authorList>
            <person name="Tanveer F."/>
            <person name="Xie Y."/>
            <person name="Shinwari Z.K."/>
        </authorList>
    </citation>
    <scope>NUCLEOTIDE SEQUENCE [LARGE SCALE GENOMIC DNA]</scope>
    <source>
        <strain evidence="14">MOSEL-ME25</strain>
    </source>
</reference>
<dbReference type="InterPro" id="IPR000515">
    <property type="entry name" value="MetI-like"/>
</dbReference>
<protein>
    <submittedName>
        <fullName evidence="12">ABC transporter permease</fullName>
    </submittedName>
    <submittedName>
        <fullName evidence="11">Diguanylate cyclase</fullName>
    </submittedName>
</protein>
<dbReference type="Proteomes" id="UP000031546">
    <property type="component" value="Unassembled WGS sequence"/>
</dbReference>
<comment type="caution">
    <text evidence="11">The sequence shown here is derived from an EMBL/GenBank/DDBJ whole genome shotgun (WGS) entry which is preliminary data.</text>
</comment>
<dbReference type="AlphaFoldDB" id="A0A0C2DNW5"/>
<reference evidence="12 14" key="4">
    <citation type="submission" date="2022-12" db="EMBL/GenBank/DDBJ databases">
        <title>Genome analysis and biological profiling of marine Salinicoccus roseus MOSEL-ME25.</title>
        <authorList>
            <person name="Mirza F.T."/>
            <person name="Xie Y."/>
            <person name="Shinwari Z.K."/>
        </authorList>
    </citation>
    <scope>NUCLEOTIDE SEQUENCE [LARGE SCALE GENOMIC DNA]</scope>
    <source>
        <strain evidence="12 14">MOSEL-ME25</strain>
    </source>
</reference>
<dbReference type="InterPro" id="IPR035906">
    <property type="entry name" value="MetI-like_sf"/>
</dbReference>
<reference evidence="12" key="3">
    <citation type="submission" date="2020-04" db="EMBL/GenBank/DDBJ databases">
        <authorList>
            <person name="Tanveer F."/>
            <person name="Xie Y."/>
            <person name="Shinwari Z.K."/>
        </authorList>
    </citation>
    <scope>NUCLEOTIDE SEQUENCE</scope>
    <source>
        <strain evidence="12">MOSEL-ME25</strain>
    </source>
</reference>
<keyword evidence="8 9" id="KW-0472">Membrane</keyword>
<gene>
    <name evidence="12" type="ORF">F7P68_0004650</name>
    <name evidence="11" type="ORF">SN16_03335</name>
</gene>
<dbReference type="GeneID" id="77844572"/>
<dbReference type="RefSeq" id="WP_040105168.1">
    <property type="nucleotide sequence ID" value="NZ_JABEVU030000001.1"/>
</dbReference>
<dbReference type="CDD" id="cd06261">
    <property type="entry name" value="TM_PBP2"/>
    <property type="match status" value="1"/>
</dbReference>
<evidence type="ECO:0000313" key="14">
    <source>
        <dbReference type="Proteomes" id="UP000527860"/>
    </source>
</evidence>
<dbReference type="GO" id="GO:0005886">
    <property type="term" value="C:plasma membrane"/>
    <property type="evidence" value="ECO:0007669"/>
    <property type="project" value="UniProtKB-SubCell"/>
</dbReference>
<dbReference type="Pfam" id="PF12911">
    <property type="entry name" value="OppC_N"/>
    <property type="match status" value="1"/>
</dbReference>
<evidence type="ECO:0000313" key="11">
    <source>
        <dbReference type="EMBL" id="KIH71708.1"/>
    </source>
</evidence>
<evidence type="ECO:0000313" key="12">
    <source>
        <dbReference type="EMBL" id="MDB0579812.1"/>
    </source>
</evidence>
<dbReference type="PANTHER" id="PTHR43386">
    <property type="entry name" value="OLIGOPEPTIDE TRANSPORT SYSTEM PERMEASE PROTEIN APPC"/>
    <property type="match status" value="1"/>
</dbReference>
<feature type="transmembrane region" description="Helical" evidence="9">
    <location>
        <begin position="35"/>
        <end position="54"/>
    </location>
</feature>
<accession>A0A0C2DNW5</accession>
<keyword evidence="2 9" id="KW-0813">Transport</keyword>
<name>A0A0C2DNW5_9STAP</name>
<evidence type="ECO:0000256" key="5">
    <source>
        <dbReference type="ARBA" id="ARBA00022692"/>
    </source>
</evidence>
<dbReference type="GO" id="GO:0055085">
    <property type="term" value="P:transmembrane transport"/>
    <property type="evidence" value="ECO:0007669"/>
    <property type="project" value="InterPro"/>
</dbReference>
<evidence type="ECO:0000313" key="13">
    <source>
        <dbReference type="Proteomes" id="UP000031546"/>
    </source>
</evidence>
<evidence type="ECO:0000256" key="3">
    <source>
        <dbReference type="ARBA" id="ARBA00022475"/>
    </source>
</evidence>
<dbReference type="EMBL" id="JABEVU030000001">
    <property type="protein sequence ID" value="MDB0579812.1"/>
    <property type="molecule type" value="Genomic_DNA"/>
</dbReference>
<keyword evidence="3" id="KW-1003">Cell membrane</keyword>
<sequence>MAVASKERIRDTKPVNPRVKSMKDFYKRLKKNKSALTGFYILLFFFLVSIFGAIDANYGLTGISSNATSLTEKLEGPSAAHWFGTDHLGRDIFIRIIHGMYITLGVGFAATFLAGLVGVPLGILAGYYGGWLDTIIMRLMDVLLAFPGILLALAIVSVLGGSTINVTIAIAIGAVPQFARIVRGSTLTTKKLEYVDAIRALGARDGKIIFQHILPNIMSPIIVNTTLFIATAILSAAGLSFLGLGVQPPTPEWGAMLNDGRNYMYQAGHITFFPGMMIVIVVLAFNLFGDGLRDALDPKFKK</sequence>
<dbReference type="InterPro" id="IPR050366">
    <property type="entry name" value="BP-dependent_transpt_permease"/>
</dbReference>
<evidence type="ECO:0000259" key="10">
    <source>
        <dbReference type="PROSITE" id="PS50928"/>
    </source>
</evidence>
<evidence type="ECO:0000256" key="9">
    <source>
        <dbReference type="RuleBase" id="RU363032"/>
    </source>
</evidence>
<keyword evidence="7" id="KW-0921">Nickel transport</keyword>
<keyword evidence="6 9" id="KW-1133">Transmembrane helix</keyword>
<comment type="subcellular location">
    <subcellularLocation>
        <location evidence="1 9">Cell membrane</location>
        <topology evidence="1 9">Multi-pass membrane protein</topology>
    </subcellularLocation>
</comment>
<dbReference type="SUPFAM" id="SSF161098">
    <property type="entry name" value="MetI-like"/>
    <property type="match status" value="1"/>
</dbReference>
<dbReference type="STRING" id="45670.SN16_03335"/>
<dbReference type="GO" id="GO:0015675">
    <property type="term" value="P:nickel cation transport"/>
    <property type="evidence" value="ECO:0007669"/>
    <property type="project" value="UniProtKB-KW"/>
</dbReference>
<dbReference type="PANTHER" id="PTHR43386:SF25">
    <property type="entry name" value="PEPTIDE ABC TRANSPORTER PERMEASE PROTEIN"/>
    <property type="match status" value="1"/>
</dbReference>
<reference evidence="11 13" key="1">
    <citation type="submission" date="2015-01" db="EMBL/GenBank/DDBJ databases">
        <title>Genome sequences of high lactate-tolerant strain Salinicoccus roseus W12 with industrial interest.</title>
        <authorList>
            <person name="Wang H."/>
            <person name="Yu B."/>
        </authorList>
    </citation>
    <scope>NUCLEOTIDE SEQUENCE [LARGE SCALE GENOMIC DNA]</scope>
    <source>
        <strain evidence="11 13">W12</strain>
    </source>
</reference>
<evidence type="ECO:0000256" key="1">
    <source>
        <dbReference type="ARBA" id="ARBA00004651"/>
    </source>
</evidence>